<sequence length="405" mass="45157">MMPSYAKPTSSSLYTDVEQSVYQIRVISKQTGKKSTIGSGFVVQNNHILATNYHVVSLYVNNPAAYQLDYLSTAGQTGSLELLAVDVIHDLAVLKAEVPLGEPLPIAEQQPPKGADLYSLGNPLDLGFSIIEGTNNGVMKFSDDNNILFSGSLNPGMSGGPTLDEHGAIVGINVATSGNEISFLVPVKYLDTILQHLKLSDYKPDSEIQKKIAEQLQKNSSAYIQRLLSKKWTTLKIGNFSVTGDIEGSTRCWDQSEKAQSENLMKMYYTTCANDTNIYLDEGLEVGKLSYEYIWLETNQLIPTRFYRRYERLNSSSTESEADKNDVTNFKCYTDFVAVSGQDFKMTVCRRDYLHYPGLSDILVTGALVGHKQQGMLFNLDMTGINFDNGLQLFKRMLESFKWQP</sequence>
<dbReference type="InterPro" id="IPR009003">
    <property type="entry name" value="Peptidase_S1_PA"/>
</dbReference>
<dbReference type="SUPFAM" id="SSF50494">
    <property type="entry name" value="Trypsin-like serine proteases"/>
    <property type="match status" value="1"/>
</dbReference>
<protein>
    <submittedName>
        <fullName evidence="1">Serine protease</fullName>
    </submittedName>
</protein>
<evidence type="ECO:0000313" key="1">
    <source>
        <dbReference type="EMBL" id="WGZ91274.1"/>
    </source>
</evidence>
<dbReference type="AlphaFoldDB" id="A0AA95KEW8"/>
<dbReference type="PANTHER" id="PTHR43019:SF23">
    <property type="entry name" value="PROTEASE DO-LIKE 5, CHLOROPLASTIC"/>
    <property type="match status" value="1"/>
</dbReference>
<accession>A0AA95KEW8</accession>
<keyword evidence="1" id="KW-0645">Protease</keyword>
<reference evidence="1" key="1">
    <citation type="journal article" date="2023" name="Int. J. Mol. Sci.">
        <title>Metagenomics Revealed a New Genus 'Candidatus Thiocaldithrix dubininis' gen. nov., sp. nov. and a New Species 'Candidatus Thiothrix putei' sp. nov. in the Family Thiotrichaceae, Some Members of Which Have Traits of Both Na+- and H+-Motive Energetics.</title>
        <authorList>
            <person name="Ravin N.V."/>
            <person name="Muntyan M.S."/>
            <person name="Smolyakov D.D."/>
            <person name="Rudenko T.S."/>
            <person name="Beletsky A.V."/>
            <person name="Mardanov A.V."/>
            <person name="Grabovich M.Y."/>
        </authorList>
    </citation>
    <scope>NUCLEOTIDE SEQUENCE</scope>
    <source>
        <strain evidence="1">GKL-01</strain>
    </source>
</reference>
<dbReference type="PRINTS" id="PR00834">
    <property type="entry name" value="PROTEASES2C"/>
</dbReference>
<name>A0AA95KEW8_9GAMM</name>
<dbReference type="GO" id="GO:0004252">
    <property type="term" value="F:serine-type endopeptidase activity"/>
    <property type="evidence" value="ECO:0007669"/>
    <property type="project" value="InterPro"/>
</dbReference>
<dbReference type="GO" id="GO:0006508">
    <property type="term" value="P:proteolysis"/>
    <property type="evidence" value="ECO:0007669"/>
    <property type="project" value="UniProtKB-KW"/>
</dbReference>
<dbReference type="EMBL" id="CP124755">
    <property type="protein sequence ID" value="WGZ91274.1"/>
    <property type="molecule type" value="Genomic_DNA"/>
</dbReference>
<proteinExistence type="predicted"/>
<reference evidence="1" key="2">
    <citation type="submission" date="2023-04" db="EMBL/GenBank/DDBJ databases">
        <authorList>
            <person name="Beletskiy A.V."/>
            <person name="Mardanov A.V."/>
            <person name="Ravin N.V."/>
        </authorList>
    </citation>
    <scope>NUCLEOTIDE SEQUENCE</scope>
    <source>
        <strain evidence="1">GKL-01</strain>
    </source>
</reference>
<dbReference type="Gene3D" id="2.40.10.120">
    <property type="match status" value="1"/>
</dbReference>
<dbReference type="PANTHER" id="PTHR43019">
    <property type="entry name" value="SERINE ENDOPROTEASE DEGS"/>
    <property type="match status" value="1"/>
</dbReference>
<dbReference type="Proteomes" id="UP001300672">
    <property type="component" value="Chromosome"/>
</dbReference>
<organism evidence="1">
    <name type="scientific">Candidatus Thiocaldithrix dubininis</name>
    <dbReference type="NCBI Taxonomy" id="3080823"/>
    <lineage>
        <taxon>Bacteria</taxon>
        <taxon>Pseudomonadati</taxon>
        <taxon>Pseudomonadota</taxon>
        <taxon>Gammaproteobacteria</taxon>
        <taxon>Thiotrichales</taxon>
        <taxon>Thiotrichaceae</taxon>
        <taxon>Candidatus Thiocaldithrix</taxon>
    </lineage>
</organism>
<dbReference type="InterPro" id="IPR001940">
    <property type="entry name" value="Peptidase_S1C"/>
</dbReference>
<keyword evidence="1" id="KW-0378">Hydrolase</keyword>
<dbReference type="KEGG" id="tdu:QJT80_02095"/>
<dbReference type="Pfam" id="PF13365">
    <property type="entry name" value="Trypsin_2"/>
    <property type="match status" value="1"/>
</dbReference>
<gene>
    <name evidence="1" type="ORF">QJT80_02095</name>
</gene>